<feature type="signal peptide" evidence="1">
    <location>
        <begin position="1"/>
        <end position="34"/>
    </location>
</feature>
<evidence type="ECO:0000256" key="1">
    <source>
        <dbReference type="SAM" id="SignalP"/>
    </source>
</evidence>
<dbReference type="InterPro" id="IPR035940">
    <property type="entry name" value="CAP_sf"/>
</dbReference>
<dbReference type="InterPro" id="IPR001283">
    <property type="entry name" value="CRISP-related"/>
</dbReference>
<dbReference type="CDD" id="cd05380">
    <property type="entry name" value="CAP_euk"/>
    <property type="match status" value="2"/>
</dbReference>
<evidence type="ECO:0000259" key="2">
    <source>
        <dbReference type="SMART" id="SM00198"/>
    </source>
</evidence>
<feature type="domain" description="SCP" evidence="2">
    <location>
        <begin position="247"/>
        <end position="386"/>
    </location>
</feature>
<dbReference type="Proteomes" id="UP000050790">
    <property type="component" value="Unassembled WGS sequence"/>
</dbReference>
<organism evidence="3 4">
    <name type="scientific">Schistosoma margrebowiei</name>
    <dbReference type="NCBI Taxonomy" id="48269"/>
    <lineage>
        <taxon>Eukaryota</taxon>
        <taxon>Metazoa</taxon>
        <taxon>Spiralia</taxon>
        <taxon>Lophotrochozoa</taxon>
        <taxon>Platyhelminthes</taxon>
        <taxon>Trematoda</taxon>
        <taxon>Digenea</taxon>
        <taxon>Strigeidida</taxon>
        <taxon>Schistosomatoidea</taxon>
        <taxon>Schistosomatidae</taxon>
        <taxon>Schistosoma</taxon>
    </lineage>
</organism>
<feature type="domain" description="SCP" evidence="2">
    <location>
        <begin position="40"/>
        <end position="179"/>
    </location>
</feature>
<dbReference type="AlphaFoldDB" id="A0AA85AL90"/>
<dbReference type="WBParaSite" id="SMRG1_91830.1">
    <property type="protein sequence ID" value="SMRG1_91830.1"/>
    <property type="gene ID" value="SMRG1_91830"/>
</dbReference>
<accession>A0AA85AL90</accession>
<dbReference type="Pfam" id="PF00188">
    <property type="entry name" value="CAP"/>
    <property type="match status" value="2"/>
</dbReference>
<reference evidence="4" key="1">
    <citation type="submission" date="2023-11" db="UniProtKB">
        <authorList>
            <consortium name="WormBaseParasite"/>
        </authorList>
    </citation>
    <scope>IDENTIFICATION</scope>
</reference>
<dbReference type="Gene3D" id="3.40.33.10">
    <property type="entry name" value="CAP"/>
    <property type="match status" value="2"/>
</dbReference>
<dbReference type="SUPFAM" id="SSF55797">
    <property type="entry name" value="PR-1-like"/>
    <property type="match status" value="2"/>
</dbReference>
<dbReference type="SMART" id="SM00198">
    <property type="entry name" value="SCP"/>
    <property type="match status" value="2"/>
</dbReference>
<keyword evidence="1" id="KW-0732">Signal</keyword>
<dbReference type="PANTHER" id="PTHR10334">
    <property type="entry name" value="CYSTEINE-RICH SECRETORY PROTEIN-RELATED"/>
    <property type="match status" value="1"/>
</dbReference>
<feature type="chain" id="PRO_5041653727" description="SCP domain-containing protein" evidence="1">
    <location>
        <begin position="35"/>
        <end position="499"/>
    </location>
</feature>
<dbReference type="InterPro" id="IPR014044">
    <property type="entry name" value="CAP_dom"/>
</dbReference>
<dbReference type="PRINTS" id="PR00837">
    <property type="entry name" value="V5TPXLIKE"/>
</dbReference>
<sequence>MHNQEQTSTNMRLNILCLSSILSIILLLCKSASCNKRLDSNSREILELHTKYRQDLVDCKVDGQPPAQYMSPLKWNYNLAAHAQKLAKNCSFKHDILQSHEFDWVGQNIALHPTIKSGVDAWFNEHELYDYNHNNCMKCLHYTQMAWAKTTDIGCGVASCPKYGLSIVCNYGPGGNWNREKPYEVKSRELCPKMQNIPKDSFRTMRDNTQRAPLSIVNVNPKLSSAGSSGSRIHDQRLRGLQRTMDGKSLEILKLHNNYRQDLVDCKVDGQPPAKYMSPLKWNYNLAAHAQKLAKNCSFEHDILQSHEFDWVGQNIALHPTIKSGVDAWFNEHNLYNYNHNDCMECLHYTQMAWAKTTDIGCGVASCPKYGLSIVCNYGPGGNWNREKPYEVKSRELCPKMQNIPKDRFRTMRDNTQRAPLSIVNVNPKLSSAGSSGRRVVLNGQRIPMNNLHHNGRNTQVIWISRTGNRQEFSMSDRGGSGLDYVQGQHNRRIVRYRK</sequence>
<evidence type="ECO:0000313" key="3">
    <source>
        <dbReference type="Proteomes" id="UP000050790"/>
    </source>
</evidence>
<proteinExistence type="predicted"/>
<name>A0AA85AL90_9TREM</name>
<protein>
    <recommendedName>
        <fullName evidence="2">SCP domain-containing protein</fullName>
    </recommendedName>
</protein>
<evidence type="ECO:0000313" key="4">
    <source>
        <dbReference type="WBParaSite" id="SMRG1_91830.1"/>
    </source>
</evidence>